<comment type="caution">
    <text evidence="2">The sequence shown here is derived from an EMBL/GenBank/DDBJ whole genome shotgun (WGS) entry which is preliminary data.</text>
</comment>
<dbReference type="SUPFAM" id="SSF51338">
    <property type="entry name" value="Composite domain of metallo-dependent hydrolases"/>
    <property type="match status" value="2"/>
</dbReference>
<feature type="domain" description="Amidohydrolase-related" evidence="1">
    <location>
        <begin position="72"/>
        <end position="420"/>
    </location>
</feature>
<dbReference type="GO" id="GO:0016810">
    <property type="term" value="F:hydrolase activity, acting on carbon-nitrogen (but not peptide) bonds"/>
    <property type="evidence" value="ECO:0007669"/>
    <property type="project" value="InterPro"/>
</dbReference>
<dbReference type="InterPro" id="IPR006680">
    <property type="entry name" value="Amidohydro-rel"/>
</dbReference>
<dbReference type="InterPro" id="IPR011059">
    <property type="entry name" value="Metal-dep_hydrolase_composite"/>
</dbReference>
<accession>A0A2W5ULI9</accession>
<dbReference type="Gene3D" id="3.20.20.140">
    <property type="entry name" value="Metal-dependent hydrolases"/>
    <property type="match status" value="1"/>
</dbReference>
<keyword evidence="2" id="KW-0378">Hydrolase</keyword>
<dbReference type="InterPro" id="IPR057744">
    <property type="entry name" value="OTAase-like"/>
</dbReference>
<evidence type="ECO:0000313" key="2">
    <source>
        <dbReference type="EMBL" id="PZR04114.1"/>
    </source>
</evidence>
<dbReference type="InterPro" id="IPR051781">
    <property type="entry name" value="Metallo-dep_Hydrolase"/>
</dbReference>
<protein>
    <submittedName>
        <fullName evidence="2">Amidohydrolase family protein</fullName>
    </submittedName>
</protein>
<name>A0A2W5ULI9_9BACT</name>
<dbReference type="Proteomes" id="UP000249061">
    <property type="component" value="Unassembled WGS sequence"/>
</dbReference>
<evidence type="ECO:0000313" key="3">
    <source>
        <dbReference type="Proteomes" id="UP000249061"/>
    </source>
</evidence>
<sequence>MVGAMKALWLVVLVSCWVVAAPKRTVLHAARAVLPESGKVISPAWLSIENHRIASLSSTQPEGEVTELGEVTLVPGFIDAHSHLLYVEAATADAMVGEATSLDETDRALRAVMLGKQALRAGFTTVRDLGNSGRSGDVGLRRAIAAGWVEGPRVLASTRALAPPMGQFYRLAPQHLALAEQEYAVVRTPEQATAAVVDALAEGADCIKVIVDAGRNREVDAATLAAIVTRAHQAKVKVAAHATTSEAAQRAVAAGVDSIEHGYELNDATLAQMAKKNIALVPTDYPIAFYEAFSANEPPEAQAAARAQFAVFRATSKRRLQRAVKAKVPIVYGSDAYMKTALGDRGREMQWVFEAYAEAGMSSLEILRALTSTAARQLGIDGASLAAGERADIVALEGDPTKDVKSLSRVKAVFKNGERVSND</sequence>
<gene>
    <name evidence="2" type="ORF">DI536_34860</name>
</gene>
<dbReference type="AlphaFoldDB" id="A0A2W5ULI9"/>
<dbReference type="Pfam" id="PF01979">
    <property type="entry name" value="Amidohydro_1"/>
    <property type="match status" value="1"/>
</dbReference>
<evidence type="ECO:0000259" key="1">
    <source>
        <dbReference type="Pfam" id="PF01979"/>
    </source>
</evidence>
<reference evidence="2 3" key="1">
    <citation type="submission" date="2017-08" db="EMBL/GenBank/DDBJ databases">
        <title>Infants hospitalized years apart are colonized by the same room-sourced microbial strains.</title>
        <authorList>
            <person name="Brooks B."/>
            <person name="Olm M.R."/>
            <person name="Firek B.A."/>
            <person name="Baker R."/>
            <person name="Thomas B.C."/>
            <person name="Morowitz M.J."/>
            <person name="Banfield J.F."/>
        </authorList>
    </citation>
    <scope>NUCLEOTIDE SEQUENCE [LARGE SCALE GENOMIC DNA]</scope>
    <source>
        <strain evidence="2">S2_003_000_R2_14</strain>
    </source>
</reference>
<dbReference type="InterPro" id="IPR032466">
    <property type="entry name" value="Metal_Hydrolase"/>
</dbReference>
<dbReference type="PANTHER" id="PTHR43135:SF3">
    <property type="entry name" value="ALPHA-D-RIBOSE 1-METHYLPHOSPHONATE 5-TRIPHOSPHATE DIPHOSPHATASE"/>
    <property type="match status" value="1"/>
</dbReference>
<dbReference type="PANTHER" id="PTHR43135">
    <property type="entry name" value="ALPHA-D-RIBOSE 1-METHYLPHOSPHONATE 5-TRIPHOSPHATE DIPHOSPHATASE"/>
    <property type="match status" value="1"/>
</dbReference>
<dbReference type="CDD" id="cd01299">
    <property type="entry name" value="Met_dep_hydrolase_A"/>
    <property type="match status" value="1"/>
</dbReference>
<organism evidence="2 3">
    <name type="scientific">Archangium gephyra</name>
    <dbReference type="NCBI Taxonomy" id="48"/>
    <lineage>
        <taxon>Bacteria</taxon>
        <taxon>Pseudomonadati</taxon>
        <taxon>Myxococcota</taxon>
        <taxon>Myxococcia</taxon>
        <taxon>Myxococcales</taxon>
        <taxon>Cystobacterineae</taxon>
        <taxon>Archangiaceae</taxon>
        <taxon>Archangium</taxon>
    </lineage>
</organism>
<dbReference type="SUPFAM" id="SSF51556">
    <property type="entry name" value="Metallo-dependent hydrolases"/>
    <property type="match status" value="1"/>
</dbReference>
<dbReference type="EMBL" id="QFQP01000064">
    <property type="protein sequence ID" value="PZR04114.1"/>
    <property type="molecule type" value="Genomic_DNA"/>
</dbReference>
<proteinExistence type="predicted"/>
<dbReference type="Gene3D" id="2.30.40.10">
    <property type="entry name" value="Urease, subunit C, domain 1"/>
    <property type="match status" value="1"/>
</dbReference>